<dbReference type="SUPFAM" id="SSF49373">
    <property type="entry name" value="Invasin/intimin cell-adhesion fragments"/>
    <property type="match status" value="1"/>
</dbReference>
<evidence type="ECO:0000256" key="1">
    <source>
        <dbReference type="SAM" id="SignalP"/>
    </source>
</evidence>
<dbReference type="AlphaFoldDB" id="A0A2V5KMT7"/>
<dbReference type="Gene3D" id="2.60.120.260">
    <property type="entry name" value="Galactose-binding domain-like"/>
    <property type="match status" value="1"/>
</dbReference>
<dbReference type="OrthoDB" id="843723at2"/>
<reference evidence="2 3" key="1">
    <citation type="submission" date="2018-05" db="EMBL/GenBank/DDBJ databases">
        <title>Paenibacillus flagellatus sp. nov., isolated from selenium mineral soil.</title>
        <authorList>
            <person name="Dai X."/>
        </authorList>
    </citation>
    <scope>NUCLEOTIDE SEQUENCE [LARGE SCALE GENOMIC DNA]</scope>
    <source>
        <strain evidence="2 3">DXL2</strain>
    </source>
</reference>
<organism evidence="2 3">
    <name type="scientific">Paenibacillus flagellatus</name>
    <dbReference type="NCBI Taxonomy" id="2211139"/>
    <lineage>
        <taxon>Bacteria</taxon>
        <taxon>Bacillati</taxon>
        <taxon>Bacillota</taxon>
        <taxon>Bacilli</taxon>
        <taxon>Bacillales</taxon>
        <taxon>Paenibacillaceae</taxon>
        <taxon>Paenibacillus</taxon>
    </lineage>
</organism>
<dbReference type="SUPFAM" id="SSF63829">
    <property type="entry name" value="Calcium-dependent phosphotriesterase"/>
    <property type="match status" value="1"/>
</dbReference>
<keyword evidence="3" id="KW-1185">Reference proteome</keyword>
<dbReference type="RefSeq" id="WP_110839078.1">
    <property type="nucleotide sequence ID" value="NZ_QJVJ01000002.1"/>
</dbReference>
<evidence type="ECO:0000313" key="2">
    <source>
        <dbReference type="EMBL" id="PYI56550.1"/>
    </source>
</evidence>
<protein>
    <submittedName>
        <fullName evidence="2">Uncharacterized protein</fullName>
    </submittedName>
</protein>
<dbReference type="EMBL" id="QJVJ01000002">
    <property type="protein sequence ID" value="PYI56550.1"/>
    <property type="molecule type" value="Genomic_DNA"/>
</dbReference>
<sequence>MKRKKSRVFSWAFALALAVACSSAAPVRAGAEEAASAAGGVLSNGGFEAGTVDGGVPGWGPDGAADRVSVSETVYAEGKRSLRITDHSPTQSFGAISDPVPAAPFDNVVLNVKVRPESGGGGKVDLRFYDAAGKPLSVVSGLVSGPAGQWSDLRVAASAPKDGATVRVAIYFPNESAGTLYADDARLAVSPLPGTVTNLGPQSTALTIMTGAYGKDKDGRDVMYTVVQGDPARLVVTDVATKQIRSEYPLVAADGGNSTAAWAITVASDNKAYAGSTPNGTLFQYDPERESVRAIGKPVASDTVIWTLVPGPDGKVYGGTGYSQSLIEYDPALDRTRVLASFKTSSKEQHIRSLAYDPDRNAIYVGGADVAKLYRYDLTTGAKTPLTIPEFAGKTSVYDLRYTAGKLFVRADPGPVMFVYDPATQTWPVKNETAYNARGFSPVSPDNRVFYTFYETMPDGRQQWSLYAYDVATGAYGSLGVDVKGAGVAFGYVRLNDPDFPGVTLTGLAGNGGRAFYYNLETGRLDTPELDLPPQFVELYNIGKSSDGKMLSSGFISGGGLGLYDPLTGTTERKPSLGQVEGFGSLNGNMYFGVYPRATIFEYDPSKPWNRTDPSAPNNPLRLGQLGDEQDRPLSMVGVEETNKLYIGTYPIAGKTGGALSIYDATAKTFTVRRNIVPDHSINSLLYKDGKLYMGTGDMSAGGGGGKIAVYDTATGTVERELVPAPGKKAVTSLIWGPDGNIWGMALGVLFVYDPAADRIVYRDDKFPAADYAHTNPGLMVGKDGNVYGSIFLGYVADKTYTSKMFVVDAATKQMTIIAEGNVEKLTMDDFGHFYFKYGSELMRYSDPKLVTRLTGIEFAERNVRLAVGDSYPLQAIGRLSDGSAIALRSGVAYASKNESVAGAAESGGLLARKPGSTVITATFGGMKAEMKVVVDPKPKPGKP</sequence>
<dbReference type="Gene3D" id="2.60.40.1080">
    <property type="match status" value="1"/>
</dbReference>
<dbReference type="PROSITE" id="PS51257">
    <property type="entry name" value="PROKAR_LIPOPROTEIN"/>
    <property type="match status" value="1"/>
</dbReference>
<dbReference type="InterPro" id="IPR015943">
    <property type="entry name" value="WD40/YVTN_repeat-like_dom_sf"/>
</dbReference>
<feature type="chain" id="PRO_5039017205" evidence="1">
    <location>
        <begin position="25"/>
        <end position="944"/>
    </location>
</feature>
<dbReference type="InterPro" id="IPR008964">
    <property type="entry name" value="Invasin/intimin_cell_adhesion"/>
</dbReference>
<feature type="signal peptide" evidence="1">
    <location>
        <begin position="1"/>
        <end position="24"/>
    </location>
</feature>
<dbReference type="Gene3D" id="2.130.10.10">
    <property type="entry name" value="YVTN repeat-like/Quinoprotein amine dehydrogenase"/>
    <property type="match status" value="2"/>
</dbReference>
<gene>
    <name evidence="2" type="ORF">DLM86_06165</name>
</gene>
<evidence type="ECO:0000313" key="3">
    <source>
        <dbReference type="Proteomes" id="UP000247476"/>
    </source>
</evidence>
<comment type="caution">
    <text evidence="2">The sequence shown here is derived from an EMBL/GenBank/DDBJ whole genome shotgun (WGS) entry which is preliminary data.</text>
</comment>
<accession>A0A2V5KMT7</accession>
<dbReference type="Proteomes" id="UP000247476">
    <property type="component" value="Unassembled WGS sequence"/>
</dbReference>
<keyword evidence="1" id="KW-0732">Signal</keyword>
<proteinExistence type="predicted"/>
<name>A0A2V5KMT7_9BACL</name>
<dbReference type="SUPFAM" id="SSF75011">
    <property type="entry name" value="3-carboxy-cis,cis-mucoante lactonizing enzyme"/>
    <property type="match status" value="1"/>
</dbReference>